<keyword evidence="1" id="KW-0349">Heme</keyword>
<name>A0AAD4NHN7_9BILA</name>
<dbReference type="InterPro" id="IPR009050">
    <property type="entry name" value="Globin-like_sf"/>
</dbReference>
<dbReference type="InterPro" id="IPR000971">
    <property type="entry name" value="Globin"/>
</dbReference>
<keyword evidence="1" id="KW-0408">Iron</keyword>
<evidence type="ECO:0000256" key="1">
    <source>
        <dbReference type="RuleBase" id="RU000356"/>
    </source>
</evidence>
<dbReference type="GO" id="GO:0005344">
    <property type="term" value="F:oxygen carrier activity"/>
    <property type="evidence" value="ECO:0007669"/>
    <property type="project" value="UniProtKB-KW"/>
</dbReference>
<dbReference type="AlphaFoldDB" id="A0AAD4NHN7"/>
<dbReference type="SUPFAM" id="SSF46458">
    <property type="entry name" value="Globin-like"/>
    <property type="match status" value="1"/>
</dbReference>
<dbReference type="EMBL" id="JAKKPZ010000001">
    <property type="protein sequence ID" value="KAI1728940.1"/>
    <property type="molecule type" value="Genomic_DNA"/>
</dbReference>
<dbReference type="Pfam" id="PF00042">
    <property type="entry name" value="Globin"/>
    <property type="match status" value="1"/>
</dbReference>
<organism evidence="4 5">
    <name type="scientific">Ditylenchus destructor</name>
    <dbReference type="NCBI Taxonomy" id="166010"/>
    <lineage>
        <taxon>Eukaryota</taxon>
        <taxon>Metazoa</taxon>
        <taxon>Ecdysozoa</taxon>
        <taxon>Nematoda</taxon>
        <taxon>Chromadorea</taxon>
        <taxon>Rhabditida</taxon>
        <taxon>Tylenchina</taxon>
        <taxon>Tylenchomorpha</taxon>
        <taxon>Sphaerularioidea</taxon>
        <taxon>Anguinidae</taxon>
        <taxon>Anguininae</taxon>
        <taxon>Ditylenchus</taxon>
    </lineage>
</organism>
<evidence type="ECO:0000259" key="3">
    <source>
        <dbReference type="PROSITE" id="PS01033"/>
    </source>
</evidence>
<dbReference type="PANTHER" id="PTHR47768">
    <property type="entry name" value="GLOBIN RELATED-RELATED"/>
    <property type="match status" value="1"/>
</dbReference>
<gene>
    <name evidence="4" type="ORF">DdX_01152</name>
</gene>
<dbReference type="Proteomes" id="UP001201812">
    <property type="component" value="Unassembled WGS sequence"/>
</dbReference>
<dbReference type="GO" id="GO:0019825">
    <property type="term" value="F:oxygen binding"/>
    <property type="evidence" value="ECO:0007669"/>
    <property type="project" value="InterPro"/>
</dbReference>
<keyword evidence="5" id="KW-1185">Reference proteome</keyword>
<dbReference type="InterPro" id="IPR053341">
    <property type="entry name" value="Oxidative_stress_globin-like"/>
</dbReference>
<dbReference type="PANTHER" id="PTHR47768:SF1">
    <property type="entry name" value="GLOBIN FAMILY PROFILE DOMAIN-CONTAINING PROTEIN"/>
    <property type="match status" value="1"/>
</dbReference>
<dbReference type="InterPro" id="IPR012292">
    <property type="entry name" value="Globin/Proto"/>
</dbReference>
<dbReference type="PROSITE" id="PS01033">
    <property type="entry name" value="GLOBIN"/>
    <property type="match status" value="1"/>
</dbReference>
<comment type="similarity">
    <text evidence="1">Belongs to the globin family.</text>
</comment>
<evidence type="ECO:0000313" key="5">
    <source>
        <dbReference type="Proteomes" id="UP001201812"/>
    </source>
</evidence>
<proteinExistence type="inferred from homology"/>
<keyword evidence="1" id="KW-0561">Oxygen transport</keyword>
<dbReference type="CDD" id="cd01040">
    <property type="entry name" value="Mb-like"/>
    <property type="match status" value="1"/>
</dbReference>
<keyword evidence="1" id="KW-0479">Metal-binding</keyword>
<evidence type="ECO:0000313" key="4">
    <source>
        <dbReference type="EMBL" id="KAI1728940.1"/>
    </source>
</evidence>
<comment type="caution">
    <text evidence="4">The sequence shown here is derived from an EMBL/GenBank/DDBJ whole genome shotgun (WGS) entry which is preliminary data.</text>
</comment>
<sequence length="292" mass="33668">MTTLKGPASKFREVFQYVSNLFSPASTHPVNTAKRETDRGSANNKESSEKNVVNQPQIEPQSTIDNKPMNTLPGGSQNDIGKLDGVDNAELLADTISESETQIDMRRASQERIRSLDSAQIAIWEPDDYEKELVKRTWSDDFDFLYDLGAAIYGYIFAHNPHTKKLFPGIHQHGEHWKESREFRSQALKFVQTLSSAVKNLYHMHRLAPYLYNIGQRHVKFAERGFKPEYWDLFMDAMEVSLEAHIKALSDFDEEQRAGAIRVWRRLAFYIITHMKHGYFDELEAVKGLPRD</sequence>
<evidence type="ECO:0000256" key="2">
    <source>
        <dbReference type="SAM" id="MobiDB-lite"/>
    </source>
</evidence>
<protein>
    <submittedName>
        <fullName evidence="4">Globin domain-containing protein</fullName>
    </submittedName>
</protein>
<feature type="compositionally biased region" description="Polar residues" evidence="2">
    <location>
        <begin position="40"/>
        <end position="79"/>
    </location>
</feature>
<reference evidence="4" key="1">
    <citation type="submission" date="2022-01" db="EMBL/GenBank/DDBJ databases">
        <title>Genome Sequence Resource for Two Populations of Ditylenchus destructor, the Migratory Endoparasitic Phytonematode.</title>
        <authorList>
            <person name="Zhang H."/>
            <person name="Lin R."/>
            <person name="Xie B."/>
        </authorList>
    </citation>
    <scope>NUCLEOTIDE SEQUENCE</scope>
    <source>
        <strain evidence="4">BazhouSP</strain>
    </source>
</reference>
<feature type="domain" description="Globin" evidence="3">
    <location>
        <begin position="125"/>
        <end position="276"/>
    </location>
</feature>
<accession>A0AAD4NHN7</accession>
<dbReference type="InterPro" id="IPR044399">
    <property type="entry name" value="Mb-like_M"/>
</dbReference>
<keyword evidence="1" id="KW-0813">Transport</keyword>
<dbReference type="Gene3D" id="1.10.490.10">
    <property type="entry name" value="Globins"/>
    <property type="match status" value="1"/>
</dbReference>
<feature type="region of interest" description="Disordered" evidence="2">
    <location>
        <begin position="24"/>
        <end position="83"/>
    </location>
</feature>
<dbReference type="GO" id="GO:0020037">
    <property type="term" value="F:heme binding"/>
    <property type="evidence" value="ECO:0007669"/>
    <property type="project" value="InterPro"/>
</dbReference>